<dbReference type="RefSeq" id="WP_340604860.1">
    <property type="nucleotide sequence ID" value="NZ_JBBMXV010000004.1"/>
</dbReference>
<dbReference type="Proteomes" id="UP001596312">
    <property type="component" value="Unassembled WGS sequence"/>
</dbReference>
<evidence type="ECO:0008006" key="4">
    <source>
        <dbReference type="Google" id="ProtNLM"/>
    </source>
</evidence>
<proteinExistence type="predicted"/>
<organism evidence="2 3">
    <name type="scientific">Halalkalicoccus tibetensis</name>
    <dbReference type="NCBI Taxonomy" id="175632"/>
    <lineage>
        <taxon>Archaea</taxon>
        <taxon>Methanobacteriati</taxon>
        <taxon>Methanobacteriota</taxon>
        <taxon>Stenosarchaea group</taxon>
        <taxon>Halobacteria</taxon>
        <taxon>Halobacteriales</taxon>
        <taxon>Halococcaceae</taxon>
        <taxon>Halalkalicoccus</taxon>
    </lineage>
</organism>
<comment type="caution">
    <text evidence="2">The sequence shown here is derived from an EMBL/GenBank/DDBJ whole genome shotgun (WGS) entry which is preliminary data.</text>
</comment>
<keyword evidence="3" id="KW-1185">Reference proteome</keyword>
<evidence type="ECO:0000313" key="2">
    <source>
        <dbReference type="EMBL" id="MFC6906303.1"/>
    </source>
</evidence>
<reference evidence="2 3" key="1">
    <citation type="journal article" date="2019" name="Int. J. Syst. Evol. Microbiol.">
        <title>The Global Catalogue of Microorganisms (GCM) 10K type strain sequencing project: providing services to taxonomists for standard genome sequencing and annotation.</title>
        <authorList>
            <consortium name="The Broad Institute Genomics Platform"/>
            <consortium name="The Broad Institute Genome Sequencing Center for Infectious Disease"/>
            <person name="Wu L."/>
            <person name="Ma J."/>
        </authorList>
    </citation>
    <scope>NUCLEOTIDE SEQUENCE [LARGE SCALE GENOMIC DNA]</scope>
    <source>
        <strain evidence="2 3">CGMCC 1.3240</strain>
    </source>
</reference>
<gene>
    <name evidence="2" type="ORF">ACFQGH_13990</name>
</gene>
<keyword evidence="1" id="KW-1133">Transmembrane helix</keyword>
<dbReference type="InterPro" id="IPR056613">
    <property type="entry name" value="DUF7287"/>
</dbReference>
<dbReference type="EMBL" id="JBHSXQ010000004">
    <property type="protein sequence ID" value="MFC6906303.1"/>
    <property type="molecule type" value="Genomic_DNA"/>
</dbReference>
<evidence type="ECO:0000313" key="3">
    <source>
        <dbReference type="Proteomes" id="UP001596312"/>
    </source>
</evidence>
<dbReference type="AlphaFoldDB" id="A0ABD5V7M0"/>
<dbReference type="Pfam" id="PF23958">
    <property type="entry name" value="DUF7287"/>
    <property type="match status" value="1"/>
</dbReference>
<protein>
    <recommendedName>
        <fullName evidence="4">Pilin/flagellin</fullName>
    </recommendedName>
</protein>
<accession>A0ABD5V7M0</accession>
<feature type="transmembrane region" description="Helical" evidence="1">
    <location>
        <begin position="25"/>
        <end position="47"/>
    </location>
</feature>
<name>A0ABD5V7M0_9EURY</name>
<keyword evidence="1" id="KW-0472">Membrane</keyword>
<sequence>MSDDGDTRAGAGRSGRWRTDERAQLTIDFLVGAAMFLMVVGFVFALVPEMIVPFGASQSAHPAVADRTATHLADDALADEPGVLDESEVEEFFGGSDDSGEFVAELGVSEPARLNVAIDGTDHERGPTPPESADVTVAERTVTYDGEAHRLVVEVW</sequence>
<keyword evidence="1" id="KW-0812">Transmembrane</keyword>
<evidence type="ECO:0000256" key="1">
    <source>
        <dbReference type="SAM" id="Phobius"/>
    </source>
</evidence>